<keyword evidence="1" id="KW-1133">Transmembrane helix</keyword>
<dbReference type="EMBL" id="EF147113">
    <property type="protein sequence ID" value="ABK95145.1"/>
    <property type="molecule type" value="mRNA"/>
</dbReference>
<organism evidence="2">
    <name type="scientific">Populus trichocarpa</name>
    <name type="common">Western balsam poplar</name>
    <name type="synonym">Populus balsamifera subsp. trichocarpa</name>
    <dbReference type="NCBI Taxonomy" id="3694"/>
    <lineage>
        <taxon>Eukaryota</taxon>
        <taxon>Viridiplantae</taxon>
        <taxon>Streptophyta</taxon>
        <taxon>Embryophyta</taxon>
        <taxon>Tracheophyta</taxon>
        <taxon>Spermatophyta</taxon>
        <taxon>Magnoliopsida</taxon>
        <taxon>eudicotyledons</taxon>
        <taxon>Gunneridae</taxon>
        <taxon>Pentapetalae</taxon>
        <taxon>rosids</taxon>
        <taxon>fabids</taxon>
        <taxon>Malpighiales</taxon>
        <taxon>Salicaceae</taxon>
        <taxon>Saliceae</taxon>
        <taxon>Populus</taxon>
    </lineage>
</organism>
<protein>
    <submittedName>
        <fullName evidence="2">Uncharacterized protein</fullName>
    </submittedName>
</protein>
<reference evidence="2" key="1">
    <citation type="journal article" date="2008" name="BMC Genomics">
        <title>Analysis of 4,664 high-quality sequence-finished poplar full-length cDNA clones and their utility for the discovery of genes responding to insect feeding.</title>
        <authorList>
            <person name="Ralph S.G."/>
            <person name="Chun H.J."/>
            <person name="Cooper D."/>
            <person name="Kirkpatrick R."/>
            <person name="Kolosova N."/>
            <person name="Gunter L."/>
            <person name="Tuskan G.A."/>
            <person name="Douglas C.J."/>
            <person name="Holt R.A."/>
            <person name="Jones S.J."/>
            <person name="Marra M.A."/>
            <person name="Bohlmann J."/>
        </authorList>
    </citation>
    <scope>NUCLEOTIDE SEQUENCE</scope>
    <source>
        <tissue evidence="2">Young and mature leaves</tissue>
    </source>
</reference>
<keyword evidence="1" id="KW-0472">Membrane</keyword>
<evidence type="ECO:0000256" key="1">
    <source>
        <dbReference type="SAM" id="Phobius"/>
    </source>
</evidence>
<feature type="transmembrane region" description="Helical" evidence="1">
    <location>
        <begin position="18"/>
        <end position="35"/>
    </location>
</feature>
<proteinExistence type="evidence at transcript level"/>
<accession>A9PFJ2</accession>
<dbReference type="AlphaFoldDB" id="A9PFJ2"/>
<evidence type="ECO:0000313" key="2">
    <source>
        <dbReference type="EMBL" id="ABK95145.1"/>
    </source>
</evidence>
<keyword evidence="1" id="KW-0812">Transmembrane</keyword>
<sequence length="59" mass="7025">MRKTELLYSEVKTKERKLLTVITICMYMVNFYLIHCKNEDCRRFLNSVSSTFLTILDAT</sequence>
<name>A9PFJ2_POPTR</name>